<keyword evidence="14" id="KW-0041">Annexin</keyword>
<evidence type="ECO:0000256" key="14">
    <source>
        <dbReference type="ARBA" id="ARBA00023216"/>
    </source>
</evidence>
<dbReference type="EC" id="1.10.3.11" evidence="15"/>
<keyword evidence="4" id="KW-0813">Transport</keyword>
<reference evidence="17 18" key="1">
    <citation type="journal article" date="2017" name="Genome Biol.">
        <title>New reference genome sequences of hot pepper reveal the massive evolution of plant disease-resistance genes by retroduplication.</title>
        <authorList>
            <person name="Kim S."/>
            <person name="Park J."/>
            <person name="Yeom S.I."/>
            <person name="Kim Y.M."/>
            <person name="Seo E."/>
            <person name="Kim K.T."/>
            <person name="Kim M.S."/>
            <person name="Lee J.M."/>
            <person name="Cheong K."/>
            <person name="Shin H.S."/>
            <person name="Kim S.B."/>
            <person name="Han K."/>
            <person name="Lee J."/>
            <person name="Park M."/>
            <person name="Lee H.A."/>
            <person name="Lee H.Y."/>
            <person name="Lee Y."/>
            <person name="Oh S."/>
            <person name="Lee J.H."/>
            <person name="Choi E."/>
            <person name="Choi E."/>
            <person name="Lee S.E."/>
            <person name="Jeon J."/>
            <person name="Kim H."/>
            <person name="Choi G."/>
            <person name="Song H."/>
            <person name="Lee J."/>
            <person name="Lee S.C."/>
            <person name="Kwon J.K."/>
            <person name="Lee H.Y."/>
            <person name="Koo N."/>
            <person name="Hong Y."/>
            <person name="Kim R.W."/>
            <person name="Kang W.H."/>
            <person name="Huh J.H."/>
            <person name="Kang B.C."/>
            <person name="Yang T.J."/>
            <person name="Lee Y.H."/>
            <person name="Bennetzen J.L."/>
            <person name="Choi D."/>
        </authorList>
    </citation>
    <scope>NUCLEOTIDE SEQUENCE [LARGE SCALE GENOMIC DNA]</scope>
    <source>
        <strain evidence="18">cv. PBC81</strain>
    </source>
</reference>
<keyword evidence="12 15" id="KW-0408">Iron</keyword>
<dbReference type="InterPro" id="IPR002680">
    <property type="entry name" value="AOX"/>
</dbReference>
<comment type="cofactor">
    <cofactor evidence="15">
        <name>Fe cation</name>
        <dbReference type="ChEBI" id="CHEBI:24875"/>
    </cofactor>
    <text evidence="15">Binds 2 iron ions per subunit.</text>
</comment>
<dbReference type="SUPFAM" id="SSF47874">
    <property type="entry name" value="Annexin"/>
    <property type="match status" value="1"/>
</dbReference>
<evidence type="ECO:0000256" key="16">
    <source>
        <dbReference type="SAM" id="MobiDB-lite"/>
    </source>
</evidence>
<protein>
    <recommendedName>
        <fullName evidence="15">Ubiquinol oxidase</fullName>
        <ecNumber evidence="15">1.10.3.11</ecNumber>
    </recommendedName>
</protein>
<evidence type="ECO:0000256" key="2">
    <source>
        <dbReference type="ARBA" id="ARBA00004370"/>
    </source>
</evidence>
<evidence type="ECO:0000256" key="9">
    <source>
        <dbReference type="ARBA" id="ARBA00022982"/>
    </source>
</evidence>
<evidence type="ECO:0000256" key="1">
    <source>
        <dbReference type="ARBA" id="ARBA00001192"/>
    </source>
</evidence>
<dbReference type="PANTHER" id="PTHR31803">
    <property type="entry name" value="ALTERNATIVE OXIDASE"/>
    <property type="match status" value="1"/>
</dbReference>
<dbReference type="GO" id="GO:0098803">
    <property type="term" value="C:respiratory chain complex"/>
    <property type="evidence" value="ECO:0007669"/>
    <property type="project" value="UniProtKB-UniRule"/>
</dbReference>
<organism evidence="17 18">
    <name type="scientific">Capsicum baccatum</name>
    <name type="common">Peruvian pepper</name>
    <dbReference type="NCBI Taxonomy" id="33114"/>
    <lineage>
        <taxon>Eukaryota</taxon>
        <taxon>Viridiplantae</taxon>
        <taxon>Streptophyta</taxon>
        <taxon>Embryophyta</taxon>
        <taxon>Tracheophyta</taxon>
        <taxon>Spermatophyta</taxon>
        <taxon>Magnoliopsida</taxon>
        <taxon>eudicotyledons</taxon>
        <taxon>Gunneridae</taxon>
        <taxon>Pentapetalae</taxon>
        <taxon>asterids</taxon>
        <taxon>lamiids</taxon>
        <taxon>Solanales</taxon>
        <taxon>Solanaceae</taxon>
        <taxon>Solanoideae</taxon>
        <taxon>Capsiceae</taxon>
        <taxon>Capsicum</taxon>
    </lineage>
</organism>
<keyword evidence="11 15" id="KW-0560">Oxidoreductase</keyword>
<dbReference type="PANTHER" id="PTHR31803:SF6">
    <property type="entry name" value="UBIQUINOL OXIDASE 2, MITOCHONDRIAL"/>
    <property type="match status" value="1"/>
</dbReference>
<evidence type="ECO:0000256" key="11">
    <source>
        <dbReference type="ARBA" id="ARBA00023002"/>
    </source>
</evidence>
<dbReference type="GO" id="GO:0005739">
    <property type="term" value="C:mitochondrion"/>
    <property type="evidence" value="ECO:0007669"/>
    <property type="project" value="TreeGrafter"/>
</dbReference>
<dbReference type="GO" id="GO:0106292">
    <property type="term" value="F:superoxide-generating NADPH oxidase activity"/>
    <property type="evidence" value="ECO:0007669"/>
    <property type="project" value="UniProtKB-ARBA"/>
</dbReference>
<dbReference type="STRING" id="33114.A0A2G2WE39"/>
<proteinExistence type="inferred from homology"/>
<comment type="subcellular location">
    <subcellularLocation>
        <location evidence="2">Membrane</location>
    </subcellularLocation>
</comment>
<dbReference type="AlphaFoldDB" id="A0A2G2WE39"/>
<evidence type="ECO:0000256" key="6">
    <source>
        <dbReference type="ARBA" id="ARBA00022692"/>
    </source>
</evidence>
<accession>A0A2G2WE39</accession>
<evidence type="ECO:0000256" key="12">
    <source>
        <dbReference type="ARBA" id="ARBA00023004"/>
    </source>
</evidence>
<keyword evidence="5 15" id="KW-0679">Respiratory chain</keyword>
<keyword evidence="10" id="KW-1133">Transmembrane helix</keyword>
<dbReference type="OrthoDB" id="16906at2759"/>
<evidence type="ECO:0000313" key="17">
    <source>
        <dbReference type="EMBL" id="PHT43501.1"/>
    </source>
</evidence>
<keyword evidence="7 15" id="KW-0479">Metal-binding</keyword>
<comment type="catalytic activity">
    <reaction evidence="1 15">
        <text>2 a ubiquinol + O2 = 2 a ubiquinone + 2 H2O</text>
        <dbReference type="Rhea" id="RHEA:30255"/>
        <dbReference type="Rhea" id="RHEA-COMP:9565"/>
        <dbReference type="Rhea" id="RHEA-COMP:9566"/>
        <dbReference type="ChEBI" id="CHEBI:15377"/>
        <dbReference type="ChEBI" id="CHEBI:15379"/>
        <dbReference type="ChEBI" id="CHEBI:16389"/>
        <dbReference type="ChEBI" id="CHEBI:17976"/>
        <dbReference type="EC" id="1.10.3.11"/>
    </reaction>
</comment>
<evidence type="ECO:0000256" key="7">
    <source>
        <dbReference type="ARBA" id="ARBA00022723"/>
    </source>
</evidence>
<gene>
    <name evidence="17" type="ORF">CQW23_17526</name>
</gene>
<evidence type="ECO:0000256" key="3">
    <source>
        <dbReference type="ARBA" id="ARBA00008388"/>
    </source>
</evidence>
<keyword evidence="6 15" id="KW-0812">Transmembrane</keyword>
<dbReference type="GO" id="GO:0005544">
    <property type="term" value="F:calcium-dependent phospholipid binding"/>
    <property type="evidence" value="ECO:0007669"/>
    <property type="project" value="InterPro"/>
</dbReference>
<comment type="caution">
    <text evidence="17">The sequence shown here is derived from an EMBL/GenBank/DDBJ whole genome shotgun (WGS) entry which is preliminary data.</text>
</comment>
<dbReference type="GO" id="GO:0010230">
    <property type="term" value="P:alternative respiration"/>
    <property type="evidence" value="ECO:0007669"/>
    <property type="project" value="TreeGrafter"/>
</dbReference>
<evidence type="ECO:0000256" key="15">
    <source>
        <dbReference type="RuleBase" id="RU003779"/>
    </source>
</evidence>
<dbReference type="InterPro" id="IPR018502">
    <property type="entry name" value="Annexin_repeat"/>
</dbReference>
<dbReference type="GO" id="GO:0005509">
    <property type="term" value="F:calcium ion binding"/>
    <property type="evidence" value="ECO:0007669"/>
    <property type="project" value="InterPro"/>
</dbReference>
<dbReference type="Pfam" id="PF01786">
    <property type="entry name" value="AOX"/>
    <property type="match status" value="2"/>
</dbReference>
<keyword evidence="18" id="KW-1185">Reference proteome</keyword>
<dbReference type="GO" id="GO:0009916">
    <property type="term" value="F:alternative oxidase activity"/>
    <property type="evidence" value="ECO:0007669"/>
    <property type="project" value="UniProtKB-UniRule"/>
</dbReference>
<evidence type="ECO:0000256" key="13">
    <source>
        <dbReference type="ARBA" id="ARBA00023136"/>
    </source>
</evidence>
<evidence type="ECO:0000256" key="10">
    <source>
        <dbReference type="ARBA" id="ARBA00022989"/>
    </source>
</evidence>
<keyword evidence="13 15" id="KW-0472">Membrane</keyword>
<name>A0A2G2WE39_CAPBA</name>
<keyword evidence="8" id="KW-0677">Repeat</keyword>
<dbReference type="GO" id="GO:0016020">
    <property type="term" value="C:membrane"/>
    <property type="evidence" value="ECO:0007669"/>
    <property type="project" value="UniProtKB-SubCell"/>
</dbReference>
<evidence type="ECO:0000313" key="18">
    <source>
        <dbReference type="Proteomes" id="UP000224567"/>
    </source>
</evidence>
<dbReference type="Gene3D" id="1.10.220.10">
    <property type="entry name" value="Annexin"/>
    <property type="match status" value="2"/>
</dbReference>
<reference evidence="18" key="2">
    <citation type="journal article" date="2017" name="J. Anim. Genet.">
        <title>Multiple reference genome sequences of hot pepper reveal the massive evolution of plant disease resistance genes by retroduplication.</title>
        <authorList>
            <person name="Kim S."/>
            <person name="Park J."/>
            <person name="Yeom S.-I."/>
            <person name="Kim Y.-M."/>
            <person name="Seo E."/>
            <person name="Kim K.-T."/>
            <person name="Kim M.-S."/>
            <person name="Lee J.M."/>
            <person name="Cheong K."/>
            <person name="Shin H.-S."/>
            <person name="Kim S.-B."/>
            <person name="Han K."/>
            <person name="Lee J."/>
            <person name="Park M."/>
            <person name="Lee H.-A."/>
            <person name="Lee H.-Y."/>
            <person name="Lee Y."/>
            <person name="Oh S."/>
            <person name="Lee J.H."/>
            <person name="Choi E."/>
            <person name="Choi E."/>
            <person name="Lee S.E."/>
            <person name="Jeon J."/>
            <person name="Kim H."/>
            <person name="Choi G."/>
            <person name="Song H."/>
            <person name="Lee J."/>
            <person name="Lee S.-C."/>
            <person name="Kwon J.-K."/>
            <person name="Lee H.-Y."/>
            <person name="Koo N."/>
            <person name="Hong Y."/>
            <person name="Kim R.W."/>
            <person name="Kang W.-H."/>
            <person name="Huh J.H."/>
            <person name="Kang B.-C."/>
            <person name="Yang T.-J."/>
            <person name="Lee Y.-H."/>
            <person name="Bennetzen J.L."/>
            <person name="Choi D."/>
        </authorList>
    </citation>
    <scope>NUCLEOTIDE SEQUENCE [LARGE SCALE GENOMIC DNA]</scope>
    <source>
        <strain evidence="18">cv. PBC81</strain>
    </source>
</reference>
<dbReference type="Gene3D" id="1.20.1260.140">
    <property type="entry name" value="Alternative oxidase"/>
    <property type="match status" value="2"/>
</dbReference>
<comment type="similarity">
    <text evidence="3 15">Belongs to the alternative oxidase family.</text>
</comment>
<evidence type="ECO:0000256" key="5">
    <source>
        <dbReference type="ARBA" id="ARBA00022660"/>
    </source>
</evidence>
<dbReference type="GO" id="GO:0102721">
    <property type="term" value="F:ubiquinol:oxygen oxidoreductase activity"/>
    <property type="evidence" value="ECO:0007669"/>
    <property type="project" value="UniProtKB-EC"/>
</dbReference>
<keyword evidence="9 15" id="KW-0249">Electron transport</keyword>
<dbReference type="InterPro" id="IPR038659">
    <property type="entry name" value="AOX_sf"/>
</dbReference>
<dbReference type="Proteomes" id="UP000224567">
    <property type="component" value="Unassembled WGS sequence"/>
</dbReference>
<feature type="region of interest" description="Disordered" evidence="16">
    <location>
        <begin position="159"/>
        <end position="205"/>
    </location>
</feature>
<sequence>MPKTAPAIVIDYWIMPKDMTLKDVVTIIRVDEAHHRDVNHFAYPWETYQVDLSVDLRKHYVPKKFFDKVAYWLVKLLRIPTNLFFKERYSCRAIILKTVAGVPGMVGGVYERITMFCDVEKALKEIESHFDGTTLNLHGSIKIFYKIEKMLQEEITQFETDSKTETESETETVGSSHLIDIPRPTTGPQTRMVEPSSSRSSHPIYPHLAGEFPSLSSLGANFYSQLKDLELNSQLNTGLTESDTDHITQKSLNRLLESLLRLGLNHLNTIRTKLITGSDWKRILRGITTEVDLNVIIDEYQKRDSISIDRSIDKDTRGDYEIFDIKLVFFTVKVFHSKISSLDFINSLLSMRISLLELLLPLVSSYRYGGDEVDLCLAKEKTKILYEKISNNAYYDNEVIRVLATRRKMQLNATLNYYKDKHDDDNLKIIVDEYQKRDSISLGRAIDKDTRGDYESMLLDLLGQEED</sequence>
<dbReference type="InterPro" id="IPR037104">
    <property type="entry name" value="Annexin_sf"/>
</dbReference>
<evidence type="ECO:0000256" key="4">
    <source>
        <dbReference type="ARBA" id="ARBA00022448"/>
    </source>
</evidence>
<evidence type="ECO:0000256" key="8">
    <source>
        <dbReference type="ARBA" id="ARBA00022737"/>
    </source>
</evidence>
<dbReference type="SMART" id="SM00335">
    <property type="entry name" value="ANX"/>
    <property type="match status" value="2"/>
</dbReference>
<dbReference type="EMBL" id="MLFT02000007">
    <property type="protein sequence ID" value="PHT43501.1"/>
    <property type="molecule type" value="Genomic_DNA"/>
</dbReference>